<evidence type="ECO:0000256" key="1">
    <source>
        <dbReference type="SAM" id="MobiDB-lite"/>
    </source>
</evidence>
<dbReference type="EMBL" id="CADCUA010000410">
    <property type="protein sequence ID" value="CAA9329587.1"/>
    <property type="molecule type" value="Genomic_DNA"/>
</dbReference>
<organism evidence="2">
    <name type="scientific">uncultured Lysobacter sp</name>
    <dbReference type="NCBI Taxonomy" id="271060"/>
    <lineage>
        <taxon>Bacteria</taxon>
        <taxon>Pseudomonadati</taxon>
        <taxon>Pseudomonadota</taxon>
        <taxon>Gammaproteobacteria</taxon>
        <taxon>Lysobacterales</taxon>
        <taxon>Lysobacteraceae</taxon>
        <taxon>Lysobacter</taxon>
        <taxon>environmental samples</taxon>
    </lineage>
</organism>
<dbReference type="AlphaFoldDB" id="A0A6J4LIB0"/>
<sequence>MSTKPADIKTPSTAARAFRGSKPSESSRDLTSEAIEAHLAAFRRAGGKVEVLGVTQTLKKIEMPAAPAAPAKPAARKK</sequence>
<accession>A0A6J4LIB0</accession>
<protein>
    <submittedName>
        <fullName evidence="2">Uncharacterized protein</fullName>
    </submittedName>
</protein>
<gene>
    <name evidence="2" type="ORF">AVDCRST_MAG71-1714</name>
</gene>
<name>A0A6J4LIB0_9GAMM</name>
<proteinExistence type="predicted"/>
<reference evidence="2" key="1">
    <citation type="submission" date="2020-02" db="EMBL/GenBank/DDBJ databases">
        <authorList>
            <person name="Meier V. D."/>
        </authorList>
    </citation>
    <scope>NUCLEOTIDE SEQUENCE</scope>
    <source>
        <strain evidence="2">AVDCRST_MAG71</strain>
    </source>
</reference>
<evidence type="ECO:0000313" key="2">
    <source>
        <dbReference type="EMBL" id="CAA9329587.1"/>
    </source>
</evidence>
<feature type="region of interest" description="Disordered" evidence="1">
    <location>
        <begin position="1"/>
        <end position="30"/>
    </location>
</feature>